<proteinExistence type="predicted"/>
<keyword evidence="3" id="KW-1185">Reference proteome</keyword>
<comment type="caution">
    <text evidence="2">The sequence shown here is derived from an EMBL/GenBank/DDBJ whole genome shotgun (WGS) entry which is preliminary data.</text>
</comment>
<reference evidence="2 3" key="1">
    <citation type="submission" date="2023-04" db="EMBL/GenBank/DDBJ databases">
        <title>Genome of Basidiobolus ranarum AG-B5.</title>
        <authorList>
            <person name="Stajich J.E."/>
            <person name="Carter-House D."/>
            <person name="Gryganskyi A."/>
        </authorList>
    </citation>
    <scope>NUCLEOTIDE SEQUENCE [LARGE SCALE GENOMIC DNA]</scope>
    <source>
        <strain evidence="2 3">AG-B5</strain>
    </source>
</reference>
<dbReference type="EMBL" id="JASJQH010002378">
    <property type="protein sequence ID" value="KAK9760240.1"/>
    <property type="molecule type" value="Genomic_DNA"/>
</dbReference>
<name>A0ABR2WFH5_9FUNG</name>
<accession>A0ABR2WFH5</accession>
<dbReference type="Proteomes" id="UP001479436">
    <property type="component" value="Unassembled WGS sequence"/>
</dbReference>
<evidence type="ECO:0000313" key="2">
    <source>
        <dbReference type="EMBL" id="KAK9760240.1"/>
    </source>
</evidence>
<feature type="region of interest" description="Disordered" evidence="1">
    <location>
        <begin position="106"/>
        <end position="144"/>
    </location>
</feature>
<evidence type="ECO:0000313" key="3">
    <source>
        <dbReference type="Proteomes" id="UP001479436"/>
    </source>
</evidence>
<protein>
    <submittedName>
        <fullName evidence="2">Uncharacterized protein</fullName>
    </submittedName>
</protein>
<organism evidence="2 3">
    <name type="scientific">Basidiobolus ranarum</name>
    <dbReference type="NCBI Taxonomy" id="34480"/>
    <lineage>
        <taxon>Eukaryota</taxon>
        <taxon>Fungi</taxon>
        <taxon>Fungi incertae sedis</taxon>
        <taxon>Zoopagomycota</taxon>
        <taxon>Entomophthoromycotina</taxon>
        <taxon>Basidiobolomycetes</taxon>
        <taxon>Basidiobolales</taxon>
        <taxon>Basidiobolaceae</taxon>
        <taxon>Basidiobolus</taxon>
    </lineage>
</organism>
<evidence type="ECO:0000256" key="1">
    <source>
        <dbReference type="SAM" id="MobiDB-lite"/>
    </source>
</evidence>
<sequence length="170" mass="19184">MDEATINLLLSIRKELNGKDCQLVVTGGTEIEPHGPTSAHATGRAVDIRYSDCVSKYFKSFEPYQTDVWKSPEGNYFYWEKIHWHVEACQTVTKIEPKILTSVRCEKHNNSKHDKDDNHTKKPETQSKPPAVNPSATSKPVLKKALDLSEPKTVKQFECVKKLGTSDISI</sequence>
<feature type="compositionally biased region" description="Basic and acidic residues" evidence="1">
    <location>
        <begin position="106"/>
        <end position="125"/>
    </location>
</feature>
<gene>
    <name evidence="2" type="ORF">K7432_015962</name>
</gene>